<dbReference type="PANTHER" id="PTHR36159:SF1">
    <property type="entry name" value="RETROVIRUS-RELATED POL POLYPROTEIN FROM TRANSPOSON 412-LIKE PROTEIN"/>
    <property type="match status" value="1"/>
</dbReference>
<dbReference type="Proteomes" id="UP001634394">
    <property type="component" value="Unassembled WGS sequence"/>
</dbReference>
<name>A0ABD3WJS8_SINWO</name>
<reference evidence="2 3" key="1">
    <citation type="submission" date="2024-11" db="EMBL/GenBank/DDBJ databases">
        <title>Chromosome-level genome assembly of the freshwater bivalve Anodonta woodiana.</title>
        <authorList>
            <person name="Chen X."/>
        </authorList>
    </citation>
    <scope>NUCLEOTIDE SEQUENCE [LARGE SCALE GENOMIC DNA]</scope>
    <source>
        <strain evidence="2">MN2024</strain>
        <tissue evidence="2">Gills</tissue>
    </source>
</reference>
<evidence type="ECO:0000313" key="3">
    <source>
        <dbReference type="Proteomes" id="UP001634394"/>
    </source>
</evidence>
<dbReference type="Pfam" id="PF21738">
    <property type="entry name" value="DJR-like_dom"/>
    <property type="match status" value="1"/>
</dbReference>
<comment type="caution">
    <text evidence="2">The sequence shown here is derived from an EMBL/GenBank/DDBJ whole genome shotgun (WGS) entry which is preliminary data.</text>
</comment>
<gene>
    <name evidence="2" type="ORF">ACJMK2_037254</name>
</gene>
<proteinExistence type="predicted"/>
<evidence type="ECO:0000259" key="1">
    <source>
        <dbReference type="Pfam" id="PF21738"/>
    </source>
</evidence>
<dbReference type="AlphaFoldDB" id="A0ABD3WJS8"/>
<accession>A0ABD3WJS8</accession>
<protein>
    <recommendedName>
        <fullName evidence="1">Double jelly roll-like domain-containing protein</fullName>
    </recommendedName>
</protein>
<dbReference type="PANTHER" id="PTHR36159">
    <property type="entry name" value="PROTEIN CBG23766"/>
    <property type="match status" value="1"/>
</dbReference>
<feature type="domain" description="Double jelly roll-like" evidence="1">
    <location>
        <begin position="169"/>
        <end position="333"/>
    </location>
</feature>
<keyword evidence="3" id="KW-1185">Reference proteome</keyword>
<evidence type="ECO:0000313" key="2">
    <source>
        <dbReference type="EMBL" id="KAL3874209.1"/>
    </source>
</evidence>
<dbReference type="EMBL" id="JBJQND010000006">
    <property type="protein sequence ID" value="KAL3874209.1"/>
    <property type="molecule type" value="Genomic_DNA"/>
</dbReference>
<dbReference type="InterPro" id="IPR049512">
    <property type="entry name" value="DJR-like_dom"/>
</dbReference>
<sequence>MFKHEIDTALDLDEPVRKNDSLRDYQYYSYDAVQPNQTGRIELRVQDTSRYFLPAEAFIKVEGQLIKADNTGYGIGERVCFVNNGIMALFSSATYMMDGKHIESCLENVDIATTILGLARYSDDYSRSAGPSMMITKDTSDHPENRNVTMNVAGTEIASMNENFNLGFAARRSMLNGDEMFSCSIPLSHIFGFCRDVRKVIFGAKHTIVLVRKESDNDAIWRVNAVASGKVVITKLSLWMPVMVPSITEENKLLSFMNQGGKSLLSWKTMTTDIIQGNVAGLFAWHISAQQDVSAPRDIFIAFQGNIRVNNQERNPMVFDTLAVTEVSLKINGHQ</sequence>
<organism evidence="2 3">
    <name type="scientific">Sinanodonta woodiana</name>
    <name type="common">Chinese pond mussel</name>
    <name type="synonym">Anodonta woodiana</name>
    <dbReference type="NCBI Taxonomy" id="1069815"/>
    <lineage>
        <taxon>Eukaryota</taxon>
        <taxon>Metazoa</taxon>
        <taxon>Spiralia</taxon>
        <taxon>Lophotrochozoa</taxon>
        <taxon>Mollusca</taxon>
        <taxon>Bivalvia</taxon>
        <taxon>Autobranchia</taxon>
        <taxon>Heteroconchia</taxon>
        <taxon>Palaeoheterodonta</taxon>
        <taxon>Unionida</taxon>
        <taxon>Unionoidea</taxon>
        <taxon>Unionidae</taxon>
        <taxon>Unioninae</taxon>
        <taxon>Sinanodonta</taxon>
    </lineage>
</organism>